<evidence type="ECO:0000313" key="1">
    <source>
        <dbReference type="EMBL" id="BAB21928.1"/>
    </source>
</evidence>
<organism evidence="1">
    <name type="scientific">Macaca fascicularis</name>
    <name type="common">Crab-eating macaque</name>
    <name type="synonym">Cynomolgus monkey</name>
    <dbReference type="NCBI Taxonomy" id="9541"/>
    <lineage>
        <taxon>Eukaryota</taxon>
        <taxon>Metazoa</taxon>
        <taxon>Chordata</taxon>
        <taxon>Craniata</taxon>
        <taxon>Vertebrata</taxon>
        <taxon>Euteleostomi</taxon>
        <taxon>Mammalia</taxon>
        <taxon>Eutheria</taxon>
        <taxon>Euarchontoglires</taxon>
        <taxon>Primates</taxon>
        <taxon>Haplorrhini</taxon>
        <taxon>Catarrhini</taxon>
        <taxon>Cercopithecidae</taxon>
        <taxon>Cercopithecinae</taxon>
        <taxon>Macaca</taxon>
    </lineage>
</organism>
<dbReference type="AlphaFoldDB" id="Q9BGV3"/>
<sequence>MHESAGPERRKRLISPCQRCPWDSLSSRRLEINSLVQCTTPASFVSLDSKQVARRCLLEWTCKYKAGPVGESEEEEGVQTTLSMLVLVSALTKEADNHTVERTDAVCTGSWRMCTSWHRHLLTAGGASRPLFALWGR</sequence>
<evidence type="ECO:0000313" key="4">
    <source>
        <dbReference type="Proteomes" id="UP000233100"/>
    </source>
</evidence>
<reference evidence="3" key="4">
    <citation type="submission" date="2025-05" db="UniProtKB">
        <authorList>
            <consortium name="Ensembl"/>
        </authorList>
    </citation>
    <scope>IDENTIFICATION</scope>
</reference>
<dbReference type="Ensembl" id="ENSMFAT00000092904.1">
    <property type="protein sequence ID" value="ENSMFAP00000060018.1"/>
    <property type="gene ID" value="ENSMFAG00000058601.1"/>
</dbReference>
<protein>
    <submittedName>
        <fullName evidence="1 3">Uncharacterized protein</fullName>
    </submittedName>
</protein>
<dbReference type="EMBL" id="AB060887">
    <property type="protein sequence ID" value="BAB46891.1"/>
    <property type="molecule type" value="mRNA"/>
</dbReference>
<reference evidence="2" key="1">
    <citation type="submission" date="2001-04" db="EMBL/GenBank/DDBJ databases">
        <title>Isolation of full-length cDNA clones from macaque brain cDNA libraries.</title>
        <authorList>
            <person name="Osada N."/>
            <person name="Hida M."/>
            <person name="Kusuda J."/>
            <person name="Tanuma R."/>
            <person name="Iseki K."/>
            <person name="Hirai M."/>
            <person name="Terao K."/>
            <person name="Suzuki Y."/>
            <person name="Sugano S."/>
            <person name="Hashimoto K."/>
        </authorList>
    </citation>
    <scope>NUCLEOTIDE SEQUENCE</scope>
    <source>
        <tissue evidence="2">Temporal lobe right</tissue>
    </source>
</reference>
<evidence type="ECO:0000313" key="3">
    <source>
        <dbReference type="Ensembl" id="ENSMFAP00000060018.1"/>
    </source>
</evidence>
<name>Q9BGV3_MACFA</name>
<proteinExistence type="evidence at transcript level"/>
<keyword evidence="4" id="KW-1185">Reference proteome</keyword>
<dbReference type="Proteomes" id="UP000233100">
    <property type="component" value="Chromosome 6"/>
</dbReference>
<reference evidence="1" key="2">
    <citation type="journal article" date="2002" name="Genome Biol.">
        <title>Prediction of unidentified human genes on the basis of sequence similarity to novel cDNAs from cynomolgus monkey brain.</title>
        <authorList>
            <person name="Osada N."/>
            <person name="Hida M."/>
            <person name="Kusuda J."/>
            <person name="Tanuma R."/>
            <person name="Hirata M."/>
            <person name="Hirai M."/>
            <person name="Terao K."/>
            <person name="Suzuki Y."/>
            <person name="Sugano S."/>
            <person name="Hashimoto K."/>
        </authorList>
    </citation>
    <scope>NUCLEOTIDE SEQUENCE</scope>
    <source>
        <tissue evidence="1">Frontal lobe left</tissue>
    </source>
</reference>
<evidence type="ECO:0000313" key="2">
    <source>
        <dbReference type="EMBL" id="BAB46891.1"/>
    </source>
</evidence>
<reference evidence="3 4" key="3">
    <citation type="submission" date="2013-03" db="EMBL/GenBank/DDBJ databases">
        <authorList>
            <person name="Warren W."/>
            <person name="Wilson R.K."/>
        </authorList>
    </citation>
    <scope>NUCLEOTIDE SEQUENCE</scope>
</reference>
<dbReference type="EMBL" id="AB055303">
    <property type="protein sequence ID" value="BAB21928.1"/>
    <property type="molecule type" value="mRNA"/>
</dbReference>
<dbReference type="GeneTree" id="ENSGT00910000147727"/>
<dbReference type="VEuPathDB" id="HostDB:ENSMFAG00000030405"/>
<dbReference type="OMA" id="LLEWTCK"/>
<accession>Q9BGV3</accession>